<evidence type="ECO:0000256" key="1">
    <source>
        <dbReference type="SAM" id="MobiDB-lite"/>
    </source>
</evidence>
<gene>
    <name evidence="2" type="ORF">SK803_08300</name>
</gene>
<dbReference type="Proteomes" id="UP001285521">
    <property type="component" value="Unassembled WGS sequence"/>
</dbReference>
<keyword evidence="3" id="KW-1185">Reference proteome</keyword>
<evidence type="ECO:0000313" key="3">
    <source>
        <dbReference type="Proteomes" id="UP001285521"/>
    </source>
</evidence>
<feature type="region of interest" description="Disordered" evidence="1">
    <location>
        <begin position="73"/>
        <end position="112"/>
    </location>
</feature>
<reference evidence="2 3" key="1">
    <citation type="submission" date="2023-11" db="EMBL/GenBank/DDBJ databases">
        <title>Lentzea sokolovensis, sp. nov., Lentzea kristufkii, sp. nov., and Lentzea miocenensis, sp. nov., rare actinobacteria from Sokolov Coal Basin, Miocene lacustrine sediment, Czech Republic.</title>
        <authorList>
            <person name="Lara A."/>
            <person name="Kotroba L."/>
            <person name="Nouioui I."/>
            <person name="Neumann-Schaal M."/>
            <person name="Mast Y."/>
            <person name="Chronakova A."/>
        </authorList>
    </citation>
    <scope>NUCLEOTIDE SEQUENCE [LARGE SCALE GENOMIC DNA]</scope>
    <source>
        <strain evidence="2 3">BCCO 10_0856</strain>
    </source>
</reference>
<dbReference type="EMBL" id="JAXAVW010000005">
    <property type="protein sequence ID" value="MDX8030209.1"/>
    <property type="molecule type" value="Genomic_DNA"/>
</dbReference>
<organism evidence="2 3">
    <name type="scientific">Lentzea miocenica</name>
    <dbReference type="NCBI Taxonomy" id="3095431"/>
    <lineage>
        <taxon>Bacteria</taxon>
        <taxon>Bacillati</taxon>
        <taxon>Actinomycetota</taxon>
        <taxon>Actinomycetes</taxon>
        <taxon>Pseudonocardiales</taxon>
        <taxon>Pseudonocardiaceae</taxon>
        <taxon>Lentzea</taxon>
    </lineage>
</organism>
<accession>A0ABU4SWC7</accession>
<evidence type="ECO:0000313" key="2">
    <source>
        <dbReference type="EMBL" id="MDX8030209.1"/>
    </source>
</evidence>
<proteinExistence type="predicted"/>
<feature type="compositionally biased region" description="Basic and acidic residues" evidence="1">
    <location>
        <begin position="89"/>
        <end position="102"/>
    </location>
</feature>
<dbReference type="RefSeq" id="WP_319965219.1">
    <property type="nucleotide sequence ID" value="NZ_JAXAVW010000005.1"/>
</dbReference>
<protein>
    <submittedName>
        <fullName evidence="2">Uncharacterized protein</fullName>
    </submittedName>
</protein>
<comment type="caution">
    <text evidence="2">The sequence shown here is derived from an EMBL/GenBank/DDBJ whole genome shotgun (WGS) entry which is preliminary data.</text>
</comment>
<feature type="compositionally biased region" description="Acidic residues" evidence="1">
    <location>
        <begin position="103"/>
        <end position="112"/>
    </location>
</feature>
<sequence>MAGLDALGLRGGRLPTGPKPLPIHIRALVGGQVVHRNLQVLQRRAFLHVFVRANHRLLFGAVKIPQVVFTSCRPEATPDDSANKQNGDNNEHQDPDDVHDFAPADDPDEVTK</sequence>
<name>A0ABU4SWC7_9PSEU</name>